<feature type="chain" id="PRO_5038720138" description="Cyclic lactone autoinducer peptide" evidence="1">
    <location>
        <begin position="19"/>
        <end position="46"/>
    </location>
</feature>
<evidence type="ECO:0000313" key="2">
    <source>
        <dbReference type="EMBL" id="OOM79579.1"/>
    </source>
</evidence>
<gene>
    <name evidence="2" type="ORF">CLPUN_15270</name>
</gene>
<protein>
    <recommendedName>
        <fullName evidence="4">Cyclic lactone autoinducer peptide</fullName>
    </recommendedName>
</protein>
<dbReference type="AlphaFoldDB" id="A0A1S8TPM1"/>
<reference evidence="2 3" key="1">
    <citation type="submission" date="2016-05" db="EMBL/GenBank/DDBJ databases">
        <title>Microbial solvent formation.</title>
        <authorList>
            <person name="Poehlein A."/>
            <person name="Montoya Solano J.D."/>
            <person name="Flitsch S."/>
            <person name="Krabben P."/>
            <person name="Duerre P."/>
            <person name="Daniel R."/>
        </authorList>
    </citation>
    <scope>NUCLEOTIDE SEQUENCE [LARGE SCALE GENOMIC DNA]</scope>
    <source>
        <strain evidence="2 3">DSM 2619</strain>
    </source>
</reference>
<evidence type="ECO:0000313" key="3">
    <source>
        <dbReference type="Proteomes" id="UP000190890"/>
    </source>
</evidence>
<dbReference type="InterPro" id="IPR009229">
    <property type="entry name" value="AgrD"/>
</dbReference>
<keyword evidence="1" id="KW-0732">Signal</keyword>
<evidence type="ECO:0000256" key="1">
    <source>
        <dbReference type="SAM" id="SignalP"/>
    </source>
</evidence>
<dbReference type="NCBIfam" id="TIGR04223">
    <property type="entry name" value="quorum_AgrD"/>
    <property type="match status" value="1"/>
</dbReference>
<name>A0A1S8TPM1_9CLOT</name>
<proteinExistence type="predicted"/>
<feature type="signal peptide" evidence="1">
    <location>
        <begin position="1"/>
        <end position="18"/>
    </location>
</feature>
<organism evidence="2 3">
    <name type="scientific">Clostridium puniceum</name>
    <dbReference type="NCBI Taxonomy" id="29367"/>
    <lineage>
        <taxon>Bacteria</taxon>
        <taxon>Bacillati</taxon>
        <taxon>Bacillota</taxon>
        <taxon>Clostridia</taxon>
        <taxon>Eubacteriales</taxon>
        <taxon>Clostridiaceae</taxon>
        <taxon>Clostridium</taxon>
    </lineage>
</organism>
<keyword evidence="3" id="KW-1185">Reference proteome</keyword>
<evidence type="ECO:0008006" key="4">
    <source>
        <dbReference type="Google" id="ProtNLM"/>
    </source>
</evidence>
<sequence length="46" mass="5066">MKITKIKSFLALSLSAVAMLVASVSSTMCCTHFEEPKMPKSLYKVD</sequence>
<dbReference type="RefSeq" id="WP_077846712.1">
    <property type="nucleotide sequence ID" value="NZ_LZZM01000099.1"/>
</dbReference>
<comment type="caution">
    <text evidence="2">The sequence shown here is derived from an EMBL/GenBank/DDBJ whole genome shotgun (WGS) entry which is preliminary data.</text>
</comment>
<dbReference type="Proteomes" id="UP000190890">
    <property type="component" value="Unassembled WGS sequence"/>
</dbReference>
<dbReference type="EMBL" id="LZZM01000099">
    <property type="protein sequence ID" value="OOM79579.1"/>
    <property type="molecule type" value="Genomic_DNA"/>
</dbReference>
<accession>A0A1S8TPM1</accession>